<evidence type="ECO:0000256" key="3">
    <source>
        <dbReference type="ARBA" id="ARBA00007185"/>
    </source>
</evidence>
<comment type="cofactor">
    <cofactor evidence="1">
        <name>[4Fe-4S] cluster</name>
        <dbReference type="ChEBI" id="CHEBI:49883"/>
    </cofactor>
</comment>
<dbReference type="GO" id="GO:0003994">
    <property type="term" value="F:aconitate hydratase activity"/>
    <property type="evidence" value="ECO:0007669"/>
    <property type="project" value="UniProtKB-EC"/>
</dbReference>
<reference evidence="12" key="2">
    <citation type="submission" date="2023-01" db="EMBL/GenBank/DDBJ databases">
        <title>Draft genome sequence of Portibacter lacus strain NBRC 108769.</title>
        <authorList>
            <person name="Sun Q."/>
            <person name="Mori K."/>
        </authorList>
    </citation>
    <scope>NUCLEOTIDE SEQUENCE</scope>
    <source>
        <strain evidence="12">NBRC 108769</strain>
    </source>
</reference>
<comment type="catalytic activity">
    <reaction evidence="8 9">
        <text>citrate = D-threo-isocitrate</text>
        <dbReference type="Rhea" id="RHEA:10336"/>
        <dbReference type="ChEBI" id="CHEBI:15562"/>
        <dbReference type="ChEBI" id="CHEBI:16947"/>
        <dbReference type="EC" id="4.2.1.3"/>
    </reaction>
</comment>
<dbReference type="InterPro" id="IPR015931">
    <property type="entry name" value="Acnase/IPM_dHydase_lsu_aba_1/3"/>
</dbReference>
<dbReference type="PROSITE" id="PS00450">
    <property type="entry name" value="ACONITASE_1"/>
    <property type="match status" value="1"/>
</dbReference>
<dbReference type="InterPro" id="IPR018136">
    <property type="entry name" value="Aconitase_4Fe-4S_BS"/>
</dbReference>
<keyword evidence="4" id="KW-0479">Metal-binding</keyword>
<dbReference type="Gene3D" id="3.20.19.10">
    <property type="entry name" value="Aconitase, domain 4"/>
    <property type="match status" value="1"/>
</dbReference>
<keyword evidence="7 9" id="KW-0456">Lyase</keyword>
<evidence type="ECO:0000256" key="5">
    <source>
        <dbReference type="ARBA" id="ARBA00023004"/>
    </source>
</evidence>
<dbReference type="EC" id="4.2.1.3" evidence="9"/>
<evidence type="ECO:0000256" key="9">
    <source>
        <dbReference type="RuleBase" id="RU361275"/>
    </source>
</evidence>
<feature type="domain" description="Aconitase A/isopropylmalate dehydratase small subunit swivel" evidence="11">
    <location>
        <begin position="724"/>
        <end position="848"/>
    </location>
</feature>
<dbReference type="NCBIfam" id="TIGR01341">
    <property type="entry name" value="aconitase_1"/>
    <property type="match status" value="1"/>
</dbReference>
<comment type="function">
    <text evidence="9">Catalyzes the isomerization of citrate to isocitrate via cis-aconitate.</text>
</comment>
<keyword evidence="9" id="KW-0004">4Fe-4S</keyword>
<dbReference type="NCBIfam" id="NF009520">
    <property type="entry name" value="PRK12881.1"/>
    <property type="match status" value="1"/>
</dbReference>
<name>A0AA37SNY1_9BACT</name>
<evidence type="ECO:0000256" key="8">
    <source>
        <dbReference type="ARBA" id="ARBA00023501"/>
    </source>
</evidence>
<evidence type="ECO:0000259" key="11">
    <source>
        <dbReference type="Pfam" id="PF00694"/>
    </source>
</evidence>
<evidence type="ECO:0000313" key="13">
    <source>
        <dbReference type="Proteomes" id="UP001156666"/>
    </source>
</evidence>
<dbReference type="SUPFAM" id="SSF53732">
    <property type="entry name" value="Aconitase iron-sulfur domain"/>
    <property type="match status" value="1"/>
</dbReference>
<dbReference type="FunFam" id="3.20.19.10:FF:000001">
    <property type="entry name" value="Aconitate hydratase"/>
    <property type="match status" value="1"/>
</dbReference>
<keyword evidence="6 9" id="KW-0411">Iron-sulfur</keyword>
<reference evidence="12" key="1">
    <citation type="journal article" date="2014" name="Int. J. Syst. Evol. Microbiol.">
        <title>Complete genome sequence of Corynebacterium casei LMG S-19264T (=DSM 44701T), isolated from a smear-ripened cheese.</title>
        <authorList>
            <consortium name="US DOE Joint Genome Institute (JGI-PGF)"/>
            <person name="Walter F."/>
            <person name="Albersmeier A."/>
            <person name="Kalinowski J."/>
            <person name="Ruckert C."/>
        </authorList>
    </citation>
    <scope>NUCLEOTIDE SEQUENCE</scope>
    <source>
        <strain evidence="12">NBRC 108769</strain>
    </source>
</reference>
<evidence type="ECO:0000313" key="12">
    <source>
        <dbReference type="EMBL" id="GLR16792.1"/>
    </source>
</evidence>
<proteinExistence type="inferred from homology"/>
<dbReference type="AlphaFoldDB" id="A0AA37SNY1"/>
<dbReference type="Proteomes" id="UP001156666">
    <property type="component" value="Unassembled WGS sequence"/>
</dbReference>
<keyword evidence="13" id="KW-1185">Reference proteome</keyword>
<dbReference type="InterPro" id="IPR000573">
    <property type="entry name" value="AconitaseA/IPMdHydase_ssu_swvl"/>
</dbReference>
<accession>A0AA37SNY1</accession>
<dbReference type="SUPFAM" id="SSF52016">
    <property type="entry name" value="LeuD/IlvD-like"/>
    <property type="match status" value="1"/>
</dbReference>
<comment type="caution">
    <text evidence="12">The sequence shown here is derived from an EMBL/GenBank/DDBJ whole genome shotgun (WGS) entry which is preliminary data.</text>
</comment>
<dbReference type="Pfam" id="PF00330">
    <property type="entry name" value="Aconitase"/>
    <property type="match status" value="1"/>
</dbReference>
<dbReference type="RefSeq" id="WP_235291022.1">
    <property type="nucleotide sequence ID" value="NZ_BSOH01000007.1"/>
</dbReference>
<dbReference type="InterPro" id="IPR044137">
    <property type="entry name" value="AcnA_IRP_Swivel"/>
</dbReference>
<protein>
    <recommendedName>
        <fullName evidence="9">Aconitate hydratase</fullName>
        <shortName evidence="9">Aconitase</shortName>
        <ecNumber evidence="9">4.2.1.3</ecNumber>
    </recommendedName>
</protein>
<dbReference type="PRINTS" id="PR00415">
    <property type="entry name" value="ACONITASE"/>
</dbReference>
<feature type="domain" description="Aconitase/3-isopropylmalate dehydratase large subunit alpha/beta/alpha" evidence="10">
    <location>
        <begin position="74"/>
        <end position="593"/>
    </location>
</feature>
<evidence type="ECO:0000256" key="7">
    <source>
        <dbReference type="ARBA" id="ARBA00023239"/>
    </source>
</evidence>
<keyword evidence="5 9" id="KW-0408">Iron</keyword>
<evidence type="ECO:0000256" key="6">
    <source>
        <dbReference type="ARBA" id="ARBA00023014"/>
    </source>
</evidence>
<dbReference type="Pfam" id="PF00694">
    <property type="entry name" value="Aconitase_C"/>
    <property type="match status" value="1"/>
</dbReference>
<evidence type="ECO:0000256" key="2">
    <source>
        <dbReference type="ARBA" id="ARBA00004717"/>
    </source>
</evidence>
<comment type="pathway">
    <text evidence="2">Carbohydrate metabolism; tricarboxylic acid cycle; isocitrate from oxaloacetate: step 2/2.</text>
</comment>
<evidence type="ECO:0000256" key="1">
    <source>
        <dbReference type="ARBA" id="ARBA00001966"/>
    </source>
</evidence>
<dbReference type="GO" id="GO:0046872">
    <property type="term" value="F:metal ion binding"/>
    <property type="evidence" value="ECO:0007669"/>
    <property type="project" value="UniProtKB-KW"/>
</dbReference>
<dbReference type="NCBIfam" id="NF006757">
    <property type="entry name" value="PRK09277.1"/>
    <property type="match status" value="1"/>
</dbReference>
<dbReference type="Gene3D" id="3.30.499.10">
    <property type="entry name" value="Aconitase, domain 3"/>
    <property type="match status" value="2"/>
</dbReference>
<dbReference type="Gene3D" id="6.10.190.10">
    <property type="match status" value="1"/>
</dbReference>
<dbReference type="EMBL" id="BSOH01000007">
    <property type="protein sequence ID" value="GLR16792.1"/>
    <property type="molecule type" value="Genomic_DNA"/>
</dbReference>
<dbReference type="CDD" id="cd01580">
    <property type="entry name" value="AcnA_IRP_Swivel"/>
    <property type="match status" value="1"/>
</dbReference>
<dbReference type="GO" id="GO:0051539">
    <property type="term" value="F:4 iron, 4 sulfur cluster binding"/>
    <property type="evidence" value="ECO:0007669"/>
    <property type="project" value="UniProtKB-KW"/>
</dbReference>
<evidence type="ECO:0000259" key="10">
    <source>
        <dbReference type="Pfam" id="PF00330"/>
    </source>
</evidence>
<dbReference type="InterPro" id="IPR015928">
    <property type="entry name" value="Aconitase/3IPM_dehydase_swvl"/>
</dbReference>
<sequence length="924" mass="102210">MKIDQNTFKATLETGNGDLQIIHLGKVAEKYPQIKKLPFSIKILLENALRNYDGFMVNDEHIQNLINWNPKGNDLSVPYKPARVLMQDFTGVPAVVDIAAIRSEAIKKGKDGSKINPKVPVDLVIDHSVQVDFFGTDYAYKKNVEFEYKRNGERYELLKWAQSAFDNFTVVPPGMGICHQVNLEYLAKGVINREGWAFPDTLVGTDSHTPMVNGIGVVGWGVGGIEAEAALLGQPIYFSSPKVIGLELLGRLPEGITATDMVLEITQKLRVYGVVGDFVEVFGAGLDHLSVPDRATISNMSPEFGCTVTYFPIDDQTISYMEKTNRDERQLKLVENYCRTNLLWRTGKEEIEYSDVIKVDLNKLEPTVSGPKRPQDKILVKDLKSKFGSLLSEVHGRDYVPLEEREAWYSEGGSGTARNKKFRGDEHDNVEVIVEDNKLKSVRLKKDNQEYILSDGSIVVAAITSCTNTSNPSVMIGAGLVARKAIEKGLDAKPWVKTSLAPGSKVVTDYLRRSGLLKDLEALRFHVVGYGCTTCIGNSGPLPSHIDKAIDQSELVVASVLSGNRNFEARIHPKIQMNFLASPMLVVAYAIAGRVDIDLMNEPLTTDSNGQDVFLRDIWPTQAEIQEVITSATSKEDYAKEYSVIFDGEEQWQNLPAPKGLDYAWREDSSYIKQIPFFKDISEHPEPLMDIKDARVLLKLGESVTTDHISPAGSFSSTSPAGQYLVDLGIEPSMFNSYGSRRGNHEVMMRGTFANVRINNQIASKSGGYTTYFPENKEMTVYDASMKYQESGTPLIVIAGAEYGSGSSRDWAAKGTSLLGVRAVIASSYERIHRSNLVGLGVIPLEFLDGNDATTLGLSGQEVINITGIEAGLSPGKKLNVTAKKEDGSEIQFQVIVRLDSEIEIEYLKHGGILQYVLRQFLKE</sequence>
<dbReference type="InterPro" id="IPR036008">
    <property type="entry name" value="Aconitase_4Fe-4S_dom"/>
</dbReference>
<evidence type="ECO:0000256" key="4">
    <source>
        <dbReference type="ARBA" id="ARBA00022723"/>
    </source>
</evidence>
<dbReference type="PANTHER" id="PTHR11670">
    <property type="entry name" value="ACONITASE/IRON-RESPONSIVE ELEMENT FAMILY MEMBER"/>
    <property type="match status" value="1"/>
</dbReference>
<comment type="similarity">
    <text evidence="3 9">Belongs to the aconitase/IPM isomerase family.</text>
</comment>
<gene>
    <name evidence="12" type="primary">acoA</name>
    <name evidence="12" type="ORF">GCM10007940_14070</name>
</gene>
<organism evidence="12 13">
    <name type="scientific">Portibacter lacus</name>
    <dbReference type="NCBI Taxonomy" id="1099794"/>
    <lineage>
        <taxon>Bacteria</taxon>
        <taxon>Pseudomonadati</taxon>
        <taxon>Bacteroidota</taxon>
        <taxon>Saprospiria</taxon>
        <taxon>Saprospirales</taxon>
        <taxon>Haliscomenobacteraceae</taxon>
        <taxon>Portibacter</taxon>
    </lineage>
</organism>
<dbReference type="InterPro" id="IPR001030">
    <property type="entry name" value="Acoase/IPM_deHydtase_lsu_aba"/>
</dbReference>
<dbReference type="InterPro" id="IPR006249">
    <property type="entry name" value="Aconitase/IRP2"/>
</dbReference>